<dbReference type="SMART" id="SM00028">
    <property type="entry name" value="TPR"/>
    <property type="match status" value="8"/>
</dbReference>
<evidence type="ECO:0000256" key="6">
    <source>
        <dbReference type="SAM" id="MobiDB-lite"/>
    </source>
</evidence>
<dbReference type="InterPro" id="IPR051982">
    <property type="entry name" value="CiliaryAsmbly_MitoImport"/>
</dbReference>
<feature type="domain" description="RNA-polymerase II-associated protein 3-like C-terminal" evidence="7">
    <location>
        <begin position="890"/>
        <end position="977"/>
    </location>
</feature>
<name>A0ABQ6N4U3_9STRA</name>
<keyword evidence="9" id="KW-1185">Reference proteome</keyword>
<feature type="region of interest" description="Disordered" evidence="6">
    <location>
        <begin position="500"/>
        <end position="545"/>
    </location>
</feature>
<dbReference type="InterPro" id="IPR011990">
    <property type="entry name" value="TPR-like_helical_dom_sf"/>
</dbReference>
<sequence length="1012" mass="110502">MAELGDFLIGASDPDVDRVQVEVTMLDYDFINKCEKLVELKAILKVLKSGKEGKYPHLERTVETKVMGMLSEKDRKKVLSMKTNATATEVYDAGKDLESWVSEMKPKQGLPDPTKGRAAASPPRPVITEVGVDGDIFDVPPPAPPVPTPAPSALPSRPGMAPIRGSAEAKAAIGKSARGGAPTHTTGDAEKPRLNKESMSNRDYFRAWDKFDVEAEITALEDEDSATVARAKEARDAARSRDEKNRERREKEMYDLRNTLNFDNLSENERAWSAQREKNKGNECFRAGENEEALLCYSRSIALDPSSAVVYANRAMANIRLNNFETAVSDCTRSLEIDPSYTKALSRRGMVHHRAGRYSLAEDDFRACQQREPNNAEFGALLKRSVEKRKEAEGDTEHNRTKKKVMIQEVSSDEEEEEEEVLEMGADGFDISAAPSKSSDVDKIKVEGEFTPSKSFNGKRKGYVYKKGHRGMGYYKEGVGSAAKPPKAAAAAKPAFKKIAIVDESDSEESSDEEEAATPPPAPPTTKREQSDDLKKKGNDAVSSGDYHGAVKLYKQSIDIDPTNAAAFNNLSLAYLKVKDPKNARDAADRAVKEQPSNVKAMYRRGLASVMNGSREMLGSALSDFQAVMKVEPDNTQCLKELRGVEGKLELMNMGDSDTESPGKPMRVKTDGGEGGIKSNDSSPSAGFDKLTDEDIQEAKLASPTGKTRIAIEEDSDDSSEEEEEEVDKEALSDKAKTEGNELLQKNKLVEAIAKYDEAVRLNAKNAAAFNNKALALIKMKSWGKAIEASAAVLQIEPDNAKAIFRKASAIVGLGEAASAEQLKESLALFAKIPGDKKCKEEKAAAERLLKAKEGGQKSTPKKGVDLDKAMEKAKAARESLGAPSKMPDQPKTTSELETGVRSLKADSTGESVCAWLATFKQATYKKVFKDSMDPELMEDIFDCLDKTWHAGGNKDRNVKIMNQLAKVAGALGVVMMVMGDTGKFAVAKMIEDVGDDAVTKSFWRKAFSDLL</sequence>
<feature type="compositionally biased region" description="Pro residues" evidence="6">
    <location>
        <begin position="140"/>
        <end position="152"/>
    </location>
</feature>
<feature type="repeat" description="TPR" evidence="5">
    <location>
        <begin position="342"/>
        <end position="375"/>
    </location>
</feature>
<comment type="caution">
    <text evidence="8">The sequence shown here is derived from an EMBL/GenBank/DDBJ whole genome shotgun (WGS) entry which is preliminary data.</text>
</comment>
<feature type="compositionally biased region" description="Basic and acidic residues" evidence="6">
    <location>
        <begin position="526"/>
        <end position="539"/>
    </location>
</feature>
<evidence type="ECO:0000313" key="8">
    <source>
        <dbReference type="EMBL" id="GMI39697.1"/>
    </source>
</evidence>
<keyword evidence="3" id="KW-0677">Repeat</keyword>
<dbReference type="Gene3D" id="1.25.40.10">
    <property type="entry name" value="Tetratricopeptide repeat domain"/>
    <property type="match status" value="3"/>
</dbReference>
<protein>
    <recommendedName>
        <fullName evidence="7">RNA-polymerase II-associated protein 3-like C-terminal domain-containing protein</fullName>
    </recommendedName>
</protein>
<feature type="repeat" description="TPR" evidence="5">
    <location>
        <begin position="308"/>
        <end position="341"/>
    </location>
</feature>
<feature type="compositionally biased region" description="Basic and acidic residues" evidence="6">
    <location>
        <begin position="187"/>
        <end position="197"/>
    </location>
</feature>
<feature type="compositionally biased region" description="Basic and acidic residues" evidence="6">
    <location>
        <begin position="729"/>
        <end position="738"/>
    </location>
</feature>
<dbReference type="Proteomes" id="UP001165060">
    <property type="component" value="Unassembled WGS sequence"/>
</dbReference>
<comment type="subcellular location">
    <subcellularLocation>
        <location evidence="1">Cytoplasm</location>
    </subcellularLocation>
</comment>
<evidence type="ECO:0000256" key="1">
    <source>
        <dbReference type="ARBA" id="ARBA00004496"/>
    </source>
</evidence>
<feature type="compositionally biased region" description="Acidic residues" evidence="6">
    <location>
        <begin position="713"/>
        <end position="728"/>
    </location>
</feature>
<feature type="compositionally biased region" description="Basic and acidic residues" evidence="6">
    <location>
        <begin position="863"/>
        <end position="878"/>
    </location>
</feature>
<organism evidence="8 9">
    <name type="scientific">Tetraparma gracilis</name>
    <dbReference type="NCBI Taxonomy" id="2962635"/>
    <lineage>
        <taxon>Eukaryota</taxon>
        <taxon>Sar</taxon>
        <taxon>Stramenopiles</taxon>
        <taxon>Ochrophyta</taxon>
        <taxon>Bolidophyceae</taxon>
        <taxon>Parmales</taxon>
        <taxon>Triparmaceae</taxon>
        <taxon>Tetraparma</taxon>
    </lineage>
</organism>
<reference evidence="8 9" key="1">
    <citation type="journal article" date="2023" name="Commun. Biol.">
        <title>Genome analysis of Parmales, the sister group of diatoms, reveals the evolutionary specialization of diatoms from phago-mixotrophs to photoautotrophs.</title>
        <authorList>
            <person name="Ban H."/>
            <person name="Sato S."/>
            <person name="Yoshikawa S."/>
            <person name="Yamada K."/>
            <person name="Nakamura Y."/>
            <person name="Ichinomiya M."/>
            <person name="Sato N."/>
            <person name="Blanc-Mathieu R."/>
            <person name="Endo H."/>
            <person name="Kuwata A."/>
            <person name="Ogata H."/>
        </authorList>
    </citation>
    <scope>NUCLEOTIDE SEQUENCE [LARGE SCALE GENOMIC DNA]</scope>
</reference>
<evidence type="ECO:0000256" key="5">
    <source>
        <dbReference type="PROSITE-ProRule" id="PRU00339"/>
    </source>
</evidence>
<dbReference type="PANTHER" id="PTHR45984">
    <property type="entry name" value="RNA (RNA) POLYMERASE II ASSOCIATED PROTEIN HOMOLOG"/>
    <property type="match status" value="1"/>
</dbReference>
<keyword evidence="4 5" id="KW-0802">TPR repeat</keyword>
<dbReference type="Pfam" id="PF13414">
    <property type="entry name" value="TPR_11"/>
    <property type="match status" value="3"/>
</dbReference>
<dbReference type="EMBL" id="BRYB01002101">
    <property type="protein sequence ID" value="GMI39697.1"/>
    <property type="molecule type" value="Genomic_DNA"/>
</dbReference>
<dbReference type="PROSITE" id="PS50005">
    <property type="entry name" value="TPR"/>
    <property type="match status" value="5"/>
</dbReference>
<dbReference type="SUPFAM" id="SSF48452">
    <property type="entry name" value="TPR-like"/>
    <property type="match status" value="2"/>
</dbReference>
<feature type="repeat" description="TPR" evidence="5">
    <location>
        <begin position="274"/>
        <end position="307"/>
    </location>
</feature>
<feature type="region of interest" description="Disordered" evidence="6">
    <location>
        <begin position="851"/>
        <end position="903"/>
    </location>
</feature>
<dbReference type="PANTHER" id="PTHR45984:SF1">
    <property type="entry name" value="SPAG1 AXONEMAL DYNEIN ASSEMBLY FACTOR"/>
    <property type="match status" value="1"/>
</dbReference>
<dbReference type="InterPro" id="IPR025986">
    <property type="entry name" value="RPAP3-like_C"/>
</dbReference>
<feature type="repeat" description="TPR" evidence="5">
    <location>
        <begin position="565"/>
        <end position="598"/>
    </location>
</feature>
<evidence type="ECO:0000256" key="4">
    <source>
        <dbReference type="ARBA" id="ARBA00022803"/>
    </source>
</evidence>
<accession>A0ABQ6N4U3</accession>
<feature type="region of interest" description="Disordered" evidence="6">
    <location>
        <begin position="653"/>
        <end position="738"/>
    </location>
</feature>
<dbReference type="Pfam" id="PF13877">
    <property type="entry name" value="RPAP3_C"/>
    <property type="match status" value="1"/>
</dbReference>
<evidence type="ECO:0000259" key="7">
    <source>
        <dbReference type="Pfam" id="PF13877"/>
    </source>
</evidence>
<feature type="region of interest" description="Disordered" evidence="6">
    <location>
        <begin position="105"/>
        <end position="125"/>
    </location>
</feature>
<evidence type="ECO:0000256" key="3">
    <source>
        <dbReference type="ARBA" id="ARBA00022737"/>
    </source>
</evidence>
<feature type="compositionally biased region" description="Acidic residues" evidence="6">
    <location>
        <begin position="503"/>
        <end position="516"/>
    </location>
</feature>
<feature type="compositionally biased region" description="Basic and acidic residues" evidence="6">
    <location>
        <begin position="230"/>
        <end position="251"/>
    </location>
</feature>
<keyword evidence="2" id="KW-0963">Cytoplasm</keyword>
<feature type="repeat" description="TPR" evidence="5">
    <location>
        <begin position="531"/>
        <end position="564"/>
    </location>
</feature>
<evidence type="ECO:0000313" key="9">
    <source>
        <dbReference type="Proteomes" id="UP001165060"/>
    </source>
</evidence>
<gene>
    <name evidence="8" type="ORF">TeGR_g15149</name>
</gene>
<dbReference type="InterPro" id="IPR019734">
    <property type="entry name" value="TPR_rpt"/>
</dbReference>
<proteinExistence type="predicted"/>
<feature type="region of interest" description="Disordered" evidence="6">
    <location>
        <begin position="140"/>
        <end position="197"/>
    </location>
</feature>
<feature type="region of interest" description="Disordered" evidence="6">
    <location>
        <begin position="223"/>
        <end position="251"/>
    </location>
</feature>
<evidence type="ECO:0000256" key="2">
    <source>
        <dbReference type="ARBA" id="ARBA00022490"/>
    </source>
</evidence>